<comment type="similarity">
    <text evidence="1">Belongs to the LDH2/MDH2 oxidoreductase family.</text>
</comment>
<keyword evidence="2" id="KW-0560">Oxidoreductase</keyword>
<dbReference type="InterPro" id="IPR043143">
    <property type="entry name" value="Mal/L-sulf/L-lact_DH-like_NADP"/>
</dbReference>
<organism evidence="3 4">
    <name type="scientific">Propylenella binzhouense</name>
    <dbReference type="NCBI Taxonomy" id="2555902"/>
    <lineage>
        <taxon>Bacteria</taxon>
        <taxon>Pseudomonadati</taxon>
        <taxon>Pseudomonadota</taxon>
        <taxon>Alphaproteobacteria</taxon>
        <taxon>Hyphomicrobiales</taxon>
        <taxon>Propylenellaceae</taxon>
        <taxon>Propylenella</taxon>
    </lineage>
</organism>
<dbReference type="Pfam" id="PF02615">
    <property type="entry name" value="Ldh_2"/>
    <property type="match status" value="1"/>
</dbReference>
<name>A0A964T2Z5_9HYPH</name>
<dbReference type="RefSeq" id="WP_161139338.1">
    <property type="nucleotide sequence ID" value="NZ_SPKJ01000008.1"/>
</dbReference>
<dbReference type="OrthoDB" id="9811519at2"/>
<dbReference type="PANTHER" id="PTHR11091">
    <property type="entry name" value="OXIDOREDUCTASE-RELATED"/>
    <property type="match status" value="1"/>
</dbReference>
<dbReference type="GO" id="GO:0016491">
    <property type="term" value="F:oxidoreductase activity"/>
    <property type="evidence" value="ECO:0007669"/>
    <property type="project" value="UniProtKB-KW"/>
</dbReference>
<dbReference type="Gene3D" id="1.10.1530.10">
    <property type="match status" value="1"/>
</dbReference>
<dbReference type="SUPFAM" id="SSF89733">
    <property type="entry name" value="L-sulfolactate dehydrogenase-like"/>
    <property type="match status" value="1"/>
</dbReference>
<dbReference type="InterPro" id="IPR043144">
    <property type="entry name" value="Mal/L-sulf/L-lact_DH-like_ah"/>
</dbReference>
<accession>A0A964T2Z5</accession>
<evidence type="ECO:0000256" key="1">
    <source>
        <dbReference type="ARBA" id="ARBA00006056"/>
    </source>
</evidence>
<dbReference type="InterPro" id="IPR036111">
    <property type="entry name" value="Mal/L-sulfo/L-lacto_DH-like_sf"/>
</dbReference>
<dbReference type="InterPro" id="IPR003767">
    <property type="entry name" value="Malate/L-lactate_DH-like"/>
</dbReference>
<dbReference type="EMBL" id="SPKJ01000008">
    <property type="protein sequence ID" value="MYZ46997.1"/>
    <property type="molecule type" value="Genomic_DNA"/>
</dbReference>
<dbReference type="Gene3D" id="3.30.1370.60">
    <property type="entry name" value="Hypothetical oxidoreductase yiak, domain 2"/>
    <property type="match status" value="1"/>
</dbReference>
<evidence type="ECO:0000313" key="3">
    <source>
        <dbReference type="EMBL" id="MYZ46997.1"/>
    </source>
</evidence>
<sequence>MQDAKSAAAAASGTVHVEAEEARRFVAALLATYEVPPQDARVIAECLVRADLRGVDTHGIARLGGYLDRVRRGLVNPRPNLRPRRVTPAVAHLDGGDGFGFVIATRAMAEAMAMAGEVGIGMVSAMRSTHFGMAASYVLQAVEAGFIAFVFTNASRAMPPWGGREALLGTSPFAAGAPGGERGPFVLDMAPSVAARGKIRRAQRMGEQIPLGYALDAEGKPTTDPVKALQGVVLPMGGPKGSGLSMLMDIMGGVLSGAAFAGDVTDQYKDYTRPQNVGHFFLAIRPDLFMSAADFRARMDVLVERVKTCPRAEGFDEILMPGEPEARQEARRLAAGIPYQAKDLEPLLADARGRGVPLLAVASQPLGS</sequence>
<evidence type="ECO:0000256" key="2">
    <source>
        <dbReference type="ARBA" id="ARBA00023002"/>
    </source>
</evidence>
<proteinExistence type="inferred from homology"/>
<dbReference type="PANTHER" id="PTHR11091:SF0">
    <property type="entry name" value="MALATE DEHYDROGENASE"/>
    <property type="match status" value="1"/>
</dbReference>
<reference evidence="3" key="1">
    <citation type="submission" date="2019-03" db="EMBL/GenBank/DDBJ databases">
        <title>Afifella sp. nov., isolated from activated sludge.</title>
        <authorList>
            <person name="Li Q."/>
            <person name="Liu Y."/>
        </authorList>
    </citation>
    <scope>NUCLEOTIDE SEQUENCE</scope>
    <source>
        <strain evidence="3">L72</strain>
    </source>
</reference>
<keyword evidence="4" id="KW-1185">Reference proteome</keyword>
<protein>
    <submittedName>
        <fullName evidence="3">Ldh family oxidoreductase</fullName>
    </submittedName>
</protein>
<evidence type="ECO:0000313" key="4">
    <source>
        <dbReference type="Proteomes" id="UP000773614"/>
    </source>
</evidence>
<dbReference type="AlphaFoldDB" id="A0A964T2Z5"/>
<dbReference type="Proteomes" id="UP000773614">
    <property type="component" value="Unassembled WGS sequence"/>
</dbReference>
<gene>
    <name evidence="3" type="ORF">E4O86_04635</name>
</gene>
<comment type="caution">
    <text evidence="3">The sequence shown here is derived from an EMBL/GenBank/DDBJ whole genome shotgun (WGS) entry which is preliminary data.</text>
</comment>